<keyword evidence="3" id="KW-1185">Reference proteome</keyword>
<dbReference type="EMBL" id="JAIQCJ010002567">
    <property type="protein sequence ID" value="KAJ8775841.1"/>
    <property type="molecule type" value="Genomic_DNA"/>
</dbReference>
<name>A0AB34G803_ESCRO</name>
<evidence type="ECO:0000313" key="2">
    <source>
        <dbReference type="EMBL" id="KAJ8775841.1"/>
    </source>
</evidence>
<sequence length="109" mass="11808">MEPPNAEPEPELPDRPGQAGETGCGLGPRLAMPRPCLDEQWTRNLDAEPAPPSAVLRVWETTLGRCPLHTPQGQSPVKARALPLSKLPVSLGLSFLLCEMELPKRPHGC</sequence>
<proteinExistence type="predicted"/>
<organism evidence="2 3">
    <name type="scientific">Eschrichtius robustus</name>
    <name type="common">California gray whale</name>
    <name type="synonym">Eschrichtius gibbosus</name>
    <dbReference type="NCBI Taxonomy" id="9764"/>
    <lineage>
        <taxon>Eukaryota</taxon>
        <taxon>Metazoa</taxon>
        <taxon>Chordata</taxon>
        <taxon>Craniata</taxon>
        <taxon>Vertebrata</taxon>
        <taxon>Euteleostomi</taxon>
        <taxon>Mammalia</taxon>
        <taxon>Eutheria</taxon>
        <taxon>Laurasiatheria</taxon>
        <taxon>Artiodactyla</taxon>
        <taxon>Whippomorpha</taxon>
        <taxon>Cetacea</taxon>
        <taxon>Mysticeti</taxon>
        <taxon>Eschrichtiidae</taxon>
        <taxon>Eschrichtius</taxon>
    </lineage>
</organism>
<feature type="region of interest" description="Disordered" evidence="1">
    <location>
        <begin position="1"/>
        <end position="29"/>
    </location>
</feature>
<reference evidence="2 3" key="1">
    <citation type="submission" date="2022-11" db="EMBL/GenBank/DDBJ databases">
        <title>Whole genome sequence of Eschrichtius robustus ER-17-0199.</title>
        <authorList>
            <person name="Bruniche-Olsen A."/>
            <person name="Black A.N."/>
            <person name="Fields C.J."/>
            <person name="Walden K."/>
            <person name="Dewoody J.A."/>
        </authorList>
    </citation>
    <scope>NUCLEOTIDE SEQUENCE [LARGE SCALE GENOMIC DNA]</scope>
    <source>
        <strain evidence="2">ER-17-0199</strain>
        <tissue evidence="2">Blubber</tissue>
    </source>
</reference>
<accession>A0AB34G803</accession>
<dbReference type="Proteomes" id="UP001159641">
    <property type="component" value="Unassembled WGS sequence"/>
</dbReference>
<comment type="caution">
    <text evidence="2">The sequence shown here is derived from an EMBL/GenBank/DDBJ whole genome shotgun (WGS) entry which is preliminary data.</text>
</comment>
<protein>
    <submittedName>
        <fullName evidence="2">Uncharacterized protein</fullName>
    </submittedName>
</protein>
<gene>
    <name evidence="2" type="ORF">J1605_016068</name>
</gene>
<evidence type="ECO:0000256" key="1">
    <source>
        <dbReference type="SAM" id="MobiDB-lite"/>
    </source>
</evidence>
<evidence type="ECO:0000313" key="3">
    <source>
        <dbReference type="Proteomes" id="UP001159641"/>
    </source>
</evidence>
<dbReference type="AlphaFoldDB" id="A0AB34G803"/>